<feature type="signal peptide" evidence="1">
    <location>
        <begin position="1"/>
        <end position="25"/>
    </location>
</feature>
<dbReference type="Gene3D" id="2.60.40.10">
    <property type="entry name" value="Immunoglobulins"/>
    <property type="match status" value="1"/>
</dbReference>
<dbReference type="AlphaFoldDB" id="A0A517MY60"/>
<dbReference type="SUPFAM" id="SSF49478">
    <property type="entry name" value="Cna protein B-type domain"/>
    <property type="match status" value="1"/>
</dbReference>
<accession>A0A517MY60</accession>
<evidence type="ECO:0008006" key="4">
    <source>
        <dbReference type="Google" id="ProtNLM"/>
    </source>
</evidence>
<dbReference type="RefSeq" id="WP_145060983.1">
    <property type="nucleotide sequence ID" value="NZ_CP036263.1"/>
</dbReference>
<dbReference type="EMBL" id="CP036263">
    <property type="protein sequence ID" value="QDS99819.1"/>
    <property type="molecule type" value="Genomic_DNA"/>
</dbReference>
<gene>
    <name evidence="2" type="ORF">HG15A2_31500</name>
</gene>
<dbReference type="InterPro" id="IPR013783">
    <property type="entry name" value="Ig-like_fold"/>
</dbReference>
<dbReference type="OrthoDB" id="284841at2"/>
<feature type="chain" id="PRO_5022122266" description="Carboxypeptidase regulatory-like domain-containing protein" evidence="1">
    <location>
        <begin position="26"/>
        <end position="184"/>
    </location>
</feature>
<dbReference type="Proteomes" id="UP000319852">
    <property type="component" value="Chromosome"/>
</dbReference>
<keyword evidence="1" id="KW-0732">Signal</keyword>
<dbReference type="PROSITE" id="PS51257">
    <property type="entry name" value="PROKAR_LIPOPROTEIN"/>
    <property type="match status" value="1"/>
</dbReference>
<dbReference type="KEGG" id="amob:HG15A2_31500"/>
<sequence length="184" mass="18533" precursor="true">MKRFNLQFVAAAFACAGMLVSPALAAPVAKQAAPSDIALRDGGVLVGQLTTPQGTALEAAPVSIQQNGRELIRVATNDKGEFTVAGLKGGVYQVAAPGHQGIYRMWAPRTAPPAASTGLMAVAGDQAILGQYASDCAPACGTCASTGPFASVTGWISQHPIMTAGIVAAAIAIPLAIDDDDDAS</sequence>
<proteinExistence type="predicted"/>
<evidence type="ECO:0000313" key="2">
    <source>
        <dbReference type="EMBL" id="QDS99819.1"/>
    </source>
</evidence>
<evidence type="ECO:0000256" key="1">
    <source>
        <dbReference type="SAM" id="SignalP"/>
    </source>
</evidence>
<organism evidence="2 3">
    <name type="scientific">Adhaeretor mobilis</name>
    <dbReference type="NCBI Taxonomy" id="1930276"/>
    <lineage>
        <taxon>Bacteria</taxon>
        <taxon>Pseudomonadati</taxon>
        <taxon>Planctomycetota</taxon>
        <taxon>Planctomycetia</taxon>
        <taxon>Pirellulales</taxon>
        <taxon>Lacipirellulaceae</taxon>
        <taxon>Adhaeretor</taxon>
    </lineage>
</organism>
<name>A0A517MY60_9BACT</name>
<reference evidence="2 3" key="1">
    <citation type="submission" date="2019-02" db="EMBL/GenBank/DDBJ databases">
        <title>Deep-cultivation of Planctomycetes and their phenomic and genomic characterization uncovers novel biology.</title>
        <authorList>
            <person name="Wiegand S."/>
            <person name="Jogler M."/>
            <person name="Boedeker C."/>
            <person name="Pinto D."/>
            <person name="Vollmers J."/>
            <person name="Rivas-Marin E."/>
            <person name="Kohn T."/>
            <person name="Peeters S.H."/>
            <person name="Heuer A."/>
            <person name="Rast P."/>
            <person name="Oberbeckmann S."/>
            <person name="Bunk B."/>
            <person name="Jeske O."/>
            <person name="Meyerdierks A."/>
            <person name="Storesund J.E."/>
            <person name="Kallscheuer N."/>
            <person name="Luecker S."/>
            <person name="Lage O.M."/>
            <person name="Pohl T."/>
            <person name="Merkel B.J."/>
            <person name="Hornburger P."/>
            <person name="Mueller R.-W."/>
            <person name="Bruemmer F."/>
            <person name="Labrenz M."/>
            <person name="Spormann A.M."/>
            <person name="Op den Camp H."/>
            <person name="Overmann J."/>
            <person name="Amann R."/>
            <person name="Jetten M.S.M."/>
            <person name="Mascher T."/>
            <person name="Medema M.H."/>
            <person name="Devos D.P."/>
            <person name="Kaster A.-K."/>
            <person name="Ovreas L."/>
            <person name="Rohde M."/>
            <person name="Galperin M.Y."/>
            <person name="Jogler C."/>
        </authorList>
    </citation>
    <scope>NUCLEOTIDE SEQUENCE [LARGE SCALE GENOMIC DNA]</scope>
    <source>
        <strain evidence="2 3">HG15A2</strain>
    </source>
</reference>
<keyword evidence="3" id="KW-1185">Reference proteome</keyword>
<evidence type="ECO:0000313" key="3">
    <source>
        <dbReference type="Proteomes" id="UP000319852"/>
    </source>
</evidence>
<protein>
    <recommendedName>
        <fullName evidence="4">Carboxypeptidase regulatory-like domain-containing protein</fullName>
    </recommendedName>
</protein>